<dbReference type="Proteomes" id="UP001295423">
    <property type="component" value="Unassembled WGS sequence"/>
</dbReference>
<protein>
    <recommendedName>
        <fullName evidence="2">AB hydrolase-1 domain-containing protein</fullName>
    </recommendedName>
</protein>
<dbReference type="Gene3D" id="3.40.50.1820">
    <property type="entry name" value="alpha/beta hydrolase"/>
    <property type="match status" value="1"/>
</dbReference>
<evidence type="ECO:0000256" key="1">
    <source>
        <dbReference type="SAM" id="SignalP"/>
    </source>
</evidence>
<evidence type="ECO:0000313" key="3">
    <source>
        <dbReference type="EMBL" id="CAJ1959022.1"/>
    </source>
</evidence>
<dbReference type="InterPro" id="IPR036155">
    <property type="entry name" value="Crypto/Photolyase_N_sf"/>
</dbReference>
<keyword evidence="1" id="KW-0732">Signal</keyword>
<dbReference type="Pfam" id="PF12697">
    <property type="entry name" value="Abhydrolase_6"/>
    <property type="match status" value="1"/>
</dbReference>
<name>A0AAD2G0B8_9STRA</name>
<feature type="chain" id="PRO_5041990322" description="AB hydrolase-1 domain-containing protein" evidence="1">
    <location>
        <begin position="23"/>
        <end position="881"/>
    </location>
</feature>
<dbReference type="Gene3D" id="3.40.50.620">
    <property type="entry name" value="HUPs"/>
    <property type="match status" value="1"/>
</dbReference>
<dbReference type="PANTHER" id="PTHR47832:SF1">
    <property type="entry name" value="DNA PHOTOLYASE"/>
    <property type="match status" value="1"/>
</dbReference>
<comment type="caution">
    <text evidence="3">The sequence shown here is derived from an EMBL/GenBank/DDBJ whole genome shotgun (WGS) entry which is preliminary data.</text>
</comment>
<dbReference type="PANTHER" id="PTHR47832">
    <property type="entry name" value="DNA PHOTOLYASE"/>
    <property type="match status" value="1"/>
</dbReference>
<dbReference type="InterPro" id="IPR014729">
    <property type="entry name" value="Rossmann-like_a/b/a_fold"/>
</dbReference>
<organism evidence="3 4">
    <name type="scientific">Cylindrotheca closterium</name>
    <dbReference type="NCBI Taxonomy" id="2856"/>
    <lineage>
        <taxon>Eukaryota</taxon>
        <taxon>Sar</taxon>
        <taxon>Stramenopiles</taxon>
        <taxon>Ochrophyta</taxon>
        <taxon>Bacillariophyta</taxon>
        <taxon>Bacillariophyceae</taxon>
        <taxon>Bacillariophycidae</taxon>
        <taxon>Bacillariales</taxon>
        <taxon>Bacillariaceae</taxon>
        <taxon>Cylindrotheca</taxon>
    </lineage>
</organism>
<evidence type="ECO:0000259" key="2">
    <source>
        <dbReference type="Pfam" id="PF12697"/>
    </source>
</evidence>
<reference evidence="3" key="1">
    <citation type="submission" date="2023-08" db="EMBL/GenBank/DDBJ databases">
        <authorList>
            <person name="Audoor S."/>
            <person name="Bilcke G."/>
        </authorList>
    </citation>
    <scope>NUCLEOTIDE SEQUENCE</scope>
</reference>
<dbReference type="AlphaFoldDB" id="A0AAD2G0B8"/>
<evidence type="ECO:0000313" key="4">
    <source>
        <dbReference type="Proteomes" id="UP001295423"/>
    </source>
</evidence>
<sequence>MKHHDIVHVLSLFSLIVNISQAFVSVHPRREESGHHLSSIFAASTSTDDITALDVVLFGIGDLRTDDHLGLIQATESSSFSRILPLVVLDEESISKVPGVVSHTFDTASMIAETVNDLKVTLARSKLDLQVSVGGPSLSEQLIKILENFPAEAVIRLHVCDAGDADNVMGYAPISNLDGLPENVIVKPWSCHLWVQPWSNVASVSKRYPDFEDQRKDPPMKPVSFNGSTVNGRGVSIAELTGIPTAEDIYKLLQTKLSLDDDRCEAERNSGMYATHWGGLESSTVVESKIQDTIQTYVEKCQEDDEVYAKIPVLCTRNPQSLEHASMCWNMRGGGESEDQPVPNNMIAGERMNRQLLAPLMLGTVSPRRLWHSMKKGSILFKSPVKTLVETREWHKLLAARNIQTDSQYQEESNESTKYKYWRWHGLLCRYAEADLAKGANPGSEGVVLVHGFGASGAQLTKTIDCLSEKLSGSTTVGKCVAPDIIGFGESEKPPVTYTGYMWESFLGDFIKDVATTRCQMDSFVIGGNSIGGFISMCAAANDASIDPTAISGGGSPGTGKCNGVILMNPAGVIQAKEDVVAMEQASNGIPLQSVAQVTATDGLPPCKPLPRPVARAFGTGLLAYLRPQIREICIKLYPTNPGAVDIFLCENILRDSLDPGAINVMISGSKLPTPRTYNEVIAADFGQASDTETLKESTFIGPILVAQGILDPLNDAKGRAEALKKLRSGITVDPLQAGHCPHDEVPDQVANSIATWLEATREERTAMLQNAKDQADKATTPEEDTAVVPKAKDEAVEATREEKIPLVQEAEYQAVKNVLERIAMPPKTEDQPVQITREEPIAMPQKSVDPTVKVTTQEVETPAVEKAEYQAAKSSIEYEI</sequence>
<accession>A0AAD2G0B8</accession>
<dbReference type="SUPFAM" id="SSF52425">
    <property type="entry name" value="Cryptochrome/photolyase, N-terminal domain"/>
    <property type="match status" value="1"/>
</dbReference>
<proteinExistence type="predicted"/>
<dbReference type="InterPro" id="IPR000073">
    <property type="entry name" value="AB_hydrolase_1"/>
</dbReference>
<dbReference type="SUPFAM" id="SSF53474">
    <property type="entry name" value="alpha/beta-Hydrolases"/>
    <property type="match status" value="1"/>
</dbReference>
<dbReference type="InterPro" id="IPR029058">
    <property type="entry name" value="AB_hydrolase_fold"/>
</dbReference>
<gene>
    <name evidence="3" type="ORF">CYCCA115_LOCUS17469</name>
</gene>
<dbReference type="EMBL" id="CAKOGP040001980">
    <property type="protein sequence ID" value="CAJ1959022.1"/>
    <property type="molecule type" value="Genomic_DNA"/>
</dbReference>
<feature type="domain" description="AB hydrolase-1" evidence="2">
    <location>
        <begin position="447"/>
        <end position="751"/>
    </location>
</feature>
<keyword evidence="4" id="KW-1185">Reference proteome</keyword>
<feature type="signal peptide" evidence="1">
    <location>
        <begin position="1"/>
        <end position="22"/>
    </location>
</feature>